<name>A0A7D9KDH2_PARCT</name>
<dbReference type="Gene3D" id="3.90.175.10">
    <property type="entry name" value="Diphtheria Toxin, domain 1"/>
    <property type="match status" value="1"/>
</dbReference>
<proteinExistence type="predicted"/>
<dbReference type="OrthoDB" id="2326767at2759"/>
<keyword evidence="2" id="KW-1185">Reference proteome</keyword>
<reference evidence="1" key="1">
    <citation type="submission" date="2020-04" db="EMBL/GenBank/DDBJ databases">
        <authorList>
            <person name="Alioto T."/>
            <person name="Alioto T."/>
            <person name="Gomez Garrido J."/>
        </authorList>
    </citation>
    <scope>NUCLEOTIDE SEQUENCE</scope>
    <source>
        <strain evidence="1">A484AB</strain>
    </source>
</reference>
<gene>
    <name evidence="1" type="ORF">PACLA_8A078062</name>
</gene>
<dbReference type="Proteomes" id="UP001152795">
    <property type="component" value="Unassembled WGS sequence"/>
</dbReference>
<evidence type="ECO:0000313" key="2">
    <source>
        <dbReference type="Proteomes" id="UP001152795"/>
    </source>
</evidence>
<organism evidence="1 2">
    <name type="scientific">Paramuricea clavata</name>
    <name type="common">Red gorgonian</name>
    <name type="synonym">Violescent sea-whip</name>
    <dbReference type="NCBI Taxonomy" id="317549"/>
    <lineage>
        <taxon>Eukaryota</taxon>
        <taxon>Metazoa</taxon>
        <taxon>Cnidaria</taxon>
        <taxon>Anthozoa</taxon>
        <taxon>Octocorallia</taxon>
        <taxon>Malacalcyonacea</taxon>
        <taxon>Plexauridae</taxon>
        <taxon>Paramuricea</taxon>
    </lineage>
</organism>
<dbReference type="EMBL" id="CACRXK020035502">
    <property type="protein sequence ID" value="CAB4044583.1"/>
    <property type="molecule type" value="Genomic_DNA"/>
</dbReference>
<comment type="caution">
    <text evidence="1">The sequence shown here is derived from an EMBL/GenBank/DDBJ whole genome shotgun (WGS) entry which is preliminary data.</text>
</comment>
<dbReference type="AlphaFoldDB" id="A0A7D9KDH2"/>
<sequence>MPPHCPKSYPLTRTLSQYFSPASSKNKPLELDGTAGLAVYQRTPVNPYLKEVVRHLRDPLELFPNVIIQAQCIVRIELNGVIMQEQWELTIKKTRRSLCTVLDALGILHQGLFHSNFLLEHVEQFLDESKRSDADLPDSKKFSEEDVQKLTKLKEHLLNLNKFLDCVLLNYSSFSCELPDIEKVKRAAKKLYKVIKNLKPDRLKNLVPEGMVFSEEYVLCSVLGLHNDFAARLRNLSPEMRNHKTDMCLLLCFLKERDESPNVENLRDTAAVECSLQKMGFTENRSNVIAKWIAEQPFPEHRSLLAWTQIYIENVFKYDIFLNDEVHNFPYKERYLDGWFSVNVEDCEGGDGRVPQVSVINTNTKEKAIAHIENKIAEFKESNPKGQLYFHGTDHDSVKNILECGIKLGKGSQICDFSNGCGFYVADNFKYALEEHAMKSKLAAVILFNISDDCLKKGLDLSGAERQMDLKSVIKYFRSGEPRSHGLGQKLYQEIKKCHYIFGPMSRDGSRKCEIVQQICIKKEEMAEEMGNPSHVAGIVFINTGAGTELARR</sequence>
<dbReference type="SUPFAM" id="SSF56399">
    <property type="entry name" value="ADP-ribosylation"/>
    <property type="match status" value="1"/>
</dbReference>
<evidence type="ECO:0000313" key="1">
    <source>
        <dbReference type="EMBL" id="CAB4044583.1"/>
    </source>
</evidence>
<accession>A0A7D9KDH2</accession>
<protein>
    <submittedName>
        <fullName evidence="1">Uncharacterized protein LOC111086092</fullName>
    </submittedName>
</protein>